<dbReference type="PANTHER" id="PTHR47356">
    <property type="entry name" value="FAD-DEPENDENT MONOOXYGENASE ASQG-RELATED"/>
    <property type="match status" value="1"/>
</dbReference>
<evidence type="ECO:0000256" key="2">
    <source>
        <dbReference type="ARBA" id="ARBA00022630"/>
    </source>
</evidence>
<dbReference type="SUPFAM" id="SSF51905">
    <property type="entry name" value="FAD/NAD(P)-binding domain"/>
    <property type="match status" value="1"/>
</dbReference>
<keyword evidence="3" id="KW-0274">FAD</keyword>
<keyword evidence="2" id="KW-0285">Flavoprotein</keyword>
<comment type="caution">
    <text evidence="7">The sequence shown here is derived from an EMBL/GenBank/DDBJ whole genome shotgun (WGS) entry which is preliminary data.</text>
</comment>
<organism evidence="7 8">
    <name type="scientific">Podila minutissima</name>
    <dbReference type="NCBI Taxonomy" id="64525"/>
    <lineage>
        <taxon>Eukaryota</taxon>
        <taxon>Fungi</taxon>
        <taxon>Fungi incertae sedis</taxon>
        <taxon>Mucoromycota</taxon>
        <taxon>Mortierellomycotina</taxon>
        <taxon>Mortierellomycetes</taxon>
        <taxon>Mortierellales</taxon>
        <taxon>Mortierellaceae</taxon>
        <taxon>Podila</taxon>
    </lineage>
</organism>
<dbReference type="Proteomes" id="UP000696485">
    <property type="component" value="Unassembled WGS sequence"/>
</dbReference>
<feature type="domain" description="FAD-binding" evidence="6">
    <location>
        <begin position="377"/>
        <end position="451"/>
    </location>
</feature>
<evidence type="ECO:0000259" key="6">
    <source>
        <dbReference type="Pfam" id="PF01494"/>
    </source>
</evidence>
<feature type="region of interest" description="Disordered" evidence="5">
    <location>
        <begin position="1"/>
        <end position="52"/>
    </location>
</feature>
<evidence type="ECO:0000256" key="5">
    <source>
        <dbReference type="SAM" id="MobiDB-lite"/>
    </source>
</evidence>
<comment type="similarity">
    <text evidence="1">Belongs to the paxM FAD-dependent monooxygenase family.</text>
</comment>
<accession>A0A9P5VII6</accession>
<dbReference type="EMBL" id="JAAAUY010000842">
    <property type="protein sequence ID" value="KAF9325979.1"/>
    <property type="molecule type" value="Genomic_DNA"/>
</dbReference>
<keyword evidence="4" id="KW-0560">Oxidoreductase</keyword>
<dbReference type="PANTHER" id="PTHR47356:SF2">
    <property type="entry name" value="FAD-BINDING DOMAIN-CONTAINING PROTEIN-RELATED"/>
    <property type="match status" value="1"/>
</dbReference>
<evidence type="ECO:0000256" key="3">
    <source>
        <dbReference type="ARBA" id="ARBA00022827"/>
    </source>
</evidence>
<evidence type="ECO:0000313" key="7">
    <source>
        <dbReference type="EMBL" id="KAF9325979.1"/>
    </source>
</evidence>
<dbReference type="Pfam" id="PF01494">
    <property type="entry name" value="FAD_binding_3"/>
    <property type="match status" value="2"/>
</dbReference>
<dbReference type="InterPro" id="IPR036188">
    <property type="entry name" value="FAD/NAD-bd_sf"/>
</dbReference>
<evidence type="ECO:0000313" key="8">
    <source>
        <dbReference type="Proteomes" id="UP000696485"/>
    </source>
</evidence>
<evidence type="ECO:0000256" key="1">
    <source>
        <dbReference type="ARBA" id="ARBA00007992"/>
    </source>
</evidence>
<sequence>MQVVEPKVFLEPKNNKKPASLASVTKRRSRVDDDDDDSKEKTKPVFVAGKGNEGAPMEEATMQMPIPFETLDSLKKPKVLIAGGGLGGLTLAILLHKAGIPFKVFERAREVKPLGSALALGAGIVPLFKQIGIYDEFLAIAKPYSEMCIFNDKLKPEYTMDCGWTATELSSYPPPPSLGYPHSIVSRPDLYELLWRHVPKECVFLDKKVVNFDDDAEGVLLRCADGTSYQGDILIGADGAYSAVRSHMYKMLKTRGLLPDVDDAPLPFHTVSLVGQTVPLDPDEFPDLKMELSQFKSVLGSDNMCTNTVCWMVIRYLSKSSSKSDDKFCNSEWGPEATEAMCNEVRAYKVPGKDGKVLTLGDYIDRTPKELIVKVMLEEKVFDTWYCNRTVLLGDACHKINPLGGTGALNAIHDAVTLANWLSTLRFPNISDLDRVFNEYYLERYPVAKKAFESSQLFTKNLGKGMMSSVVRTGLKRLPRWMWRRMIIKMVTVRPQASFLPLVEEDTLLKAVHQPSLHKTAAIANNRLLLTKRMPVKSKLSLV</sequence>
<reference evidence="7" key="1">
    <citation type="journal article" date="2020" name="Fungal Divers.">
        <title>Resolving the Mortierellaceae phylogeny through synthesis of multi-gene phylogenetics and phylogenomics.</title>
        <authorList>
            <person name="Vandepol N."/>
            <person name="Liber J."/>
            <person name="Desiro A."/>
            <person name="Na H."/>
            <person name="Kennedy M."/>
            <person name="Barry K."/>
            <person name="Grigoriev I.V."/>
            <person name="Miller A.N."/>
            <person name="O'Donnell K."/>
            <person name="Stajich J.E."/>
            <person name="Bonito G."/>
        </authorList>
    </citation>
    <scope>NUCLEOTIDE SEQUENCE</scope>
    <source>
        <strain evidence="7">NVP1</strain>
    </source>
</reference>
<gene>
    <name evidence="7" type="ORF">BG006_010558</name>
</gene>
<dbReference type="PRINTS" id="PR00420">
    <property type="entry name" value="RNGMNOXGNASE"/>
</dbReference>
<protein>
    <recommendedName>
        <fullName evidence="6">FAD-binding domain-containing protein</fullName>
    </recommendedName>
</protein>
<evidence type="ECO:0000256" key="4">
    <source>
        <dbReference type="ARBA" id="ARBA00023002"/>
    </source>
</evidence>
<dbReference type="GO" id="GO:0004497">
    <property type="term" value="F:monooxygenase activity"/>
    <property type="evidence" value="ECO:0007669"/>
    <property type="project" value="InterPro"/>
</dbReference>
<name>A0A9P5VII6_9FUNG</name>
<dbReference type="InterPro" id="IPR002938">
    <property type="entry name" value="FAD-bd"/>
</dbReference>
<dbReference type="GO" id="GO:0071949">
    <property type="term" value="F:FAD binding"/>
    <property type="evidence" value="ECO:0007669"/>
    <property type="project" value="InterPro"/>
</dbReference>
<dbReference type="InterPro" id="IPR050562">
    <property type="entry name" value="FAD_mOase_fung"/>
</dbReference>
<dbReference type="AlphaFoldDB" id="A0A9P5VII6"/>
<dbReference type="Gene3D" id="3.50.50.60">
    <property type="entry name" value="FAD/NAD(P)-binding domain"/>
    <property type="match status" value="1"/>
</dbReference>
<keyword evidence="8" id="KW-1185">Reference proteome</keyword>
<proteinExistence type="inferred from homology"/>
<feature type="domain" description="FAD-binding" evidence="6">
    <location>
        <begin position="78"/>
        <end position="248"/>
    </location>
</feature>